<evidence type="ECO:0000256" key="2">
    <source>
        <dbReference type="ARBA" id="ARBA00011245"/>
    </source>
</evidence>
<dbReference type="EMBL" id="JAWDJX010000063">
    <property type="protein sequence ID" value="KAK3047347.1"/>
    <property type="molecule type" value="Genomic_DNA"/>
</dbReference>
<dbReference type="SUPFAM" id="SSF51735">
    <property type="entry name" value="NAD(P)-binding Rossmann-fold domains"/>
    <property type="match status" value="1"/>
</dbReference>
<dbReference type="Pfam" id="PF00107">
    <property type="entry name" value="ADH_zinc_N"/>
    <property type="match status" value="1"/>
</dbReference>
<dbReference type="SUPFAM" id="SSF50129">
    <property type="entry name" value="GroES-like"/>
    <property type="match status" value="1"/>
</dbReference>
<comment type="caution">
    <text evidence="5">The sequence shown here is derived from an EMBL/GenBank/DDBJ whole genome shotgun (WGS) entry which is preliminary data.</text>
</comment>
<dbReference type="AlphaFoldDB" id="A0AAJ0GAJ0"/>
<dbReference type="PANTHER" id="PTHR45348">
    <property type="entry name" value="HYPOTHETICAL OXIDOREDUCTASE (EUROFUNG)"/>
    <property type="match status" value="1"/>
</dbReference>
<dbReference type="InterPro" id="IPR013154">
    <property type="entry name" value="ADH-like_N"/>
</dbReference>
<sequence>MKAIQATVLGEAKIVNIPEPELEANTILVRPTYVGNNPCDAFVTDAPSHWHKDQVLGCDYAGVVEKVGSDVATDLKPGDKVVGVLAAGTAYGHSRGAFGELLPAYGDLCFPIPDGISEAEAATLGVALSTIAVSFYSDFGLPLWDEDPNFGQGQPFLIYGGSATTGLWAIQFARLSGFRVIVTCSPRNFDLVKVFGADEAHDYHDLDKCAEAIKSSVGESLKYAYVCAMGEDAPKLCAQVLAPTGAKFVTIASPTPDRAGIESSFTFGQSIMTESYKTFAGNTPRTPERKELGARVWKMALKLLEEGNVKPPPVEVREGLEGALQGIADLRAGRISGKKIVSRIS</sequence>
<protein>
    <recommendedName>
        <fullName evidence="4">Enoyl reductase (ER) domain-containing protein</fullName>
    </recommendedName>
</protein>
<accession>A0AAJ0GAJ0</accession>
<evidence type="ECO:0000313" key="5">
    <source>
        <dbReference type="EMBL" id="KAK3047347.1"/>
    </source>
</evidence>
<dbReference type="PANTHER" id="PTHR45348:SF3">
    <property type="entry name" value="ENOYL REDUCTASE (ER) DOMAIN-CONTAINING PROTEIN"/>
    <property type="match status" value="1"/>
</dbReference>
<dbReference type="InterPro" id="IPR013149">
    <property type="entry name" value="ADH-like_C"/>
</dbReference>
<comment type="subunit">
    <text evidence="2">Monomer.</text>
</comment>
<comment type="similarity">
    <text evidence="1">Belongs to the zinc-containing alcohol dehydrogenase family.</text>
</comment>
<dbReference type="InterPro" id="IPR020843">
    <property type="entry name" value="ER"/>
</dbReference>
<dbReference type="SMART" id="SM00829">
    <property type="entry name" value="PKS_ER"/>
    <property type="match status" value="1"/>
</dbReference>
<dbReference type="CDD" id="cd08249">
    <property type="entry name" value="enoyl_reductase_like"/>
    <property type="match status" value="1"/>
</dbReference>
<evidence type="ECO:0000259" key="4">
    <source>
        <dbReference type="SMART" id="SM00829"/>
    </source>
</evidence>
<keyword evidence="6" id="KW-1185">Reference proteome</keyword>
<dbReference type="GO" id="GO:0016651">
    <property type="term" value="F:oxidoreductase activity, acting on NAD(P)H"/>
    <property type="evidence" value="ECO:0007669"/>
    <property type="project" value="InterPro"/>
</dbReference>
<evidence type="ECO:0000256" key="3">
    <source>
        <dbReference type="ARBA" id="ARBA00023002"/>
    </source>
</evidence>
<reference evidence="5" key="1">
    <citation type="submission" date="2023-04" db="EMBL/GenBank/DDBJ databases">
        <title>Black Yeasts Isolated from many extreme environments.</title>
        <authorList>
            <person name="Coleine C."/>
            <person name="Stajich J.E."/>
            <person name="Selbmann L."/>
        </authorList>
    </citation>
    <scope>NUCLEOTIDE SEQUENCE</scope>
    <source>
        <strain evidence="5">CCFEE 5312</strain>
    </source>
</reference>
<dbReference type="Pfam" id="PF08240">
    <property type="entry name" value="ADH_N"/>
    <property type="match status" value="1"/>
</dbReference>
<name>A0AAJ0GAJ0_9PEZI</name>
<organism evidence="5 6">
    <name type="scientific">Extremus antarcticus</name>
    <dbReference type="NCBI Taxonomy" id="702011"/>
    <lineage>
        <taxon>Eukaryota</taxon>
        <taxon>Fungi</taxon>
        <taxon>Dikarya</taxon>
        <taxon>Ascomycota</taxon>
        <taxon>Pezizomycotina</taxon>
        <taxon>Dothideomycetes</taxon>
        <taxon>Dothideomycetidae</taxon>
        <taxon>Mycosphaerellales</taxon>
        <taxon>Extremaceae</taxon>
        <taxon>Extremus</taxon>
    </lineage>
</organism>
<evidence type="ECO:0000256" key="1">
    <source>
        <dbReference type="ARBA" id="ARBA00008072"/>
    </source>
</evidence>
<dbReference type="InterPro" id="IPR036291">
    <property type="entry name" value="NAD(P)-bd_dom_sf"/>
</dbReference>
<dbReference type="Gene3D" id="3.40.50.720">
    <property type="entry name" value="NAD(P)-binding Rossmann-like Domain"/>
    <property type="match status" value="1"/>
</dbReference>
<proteinExistence type="inferred from homology"/>
<dbReference type="InterPro" id="IPR047122">
    <property type="entry name" value="Trans-enoyl_RdTase-like"/>
</dbReference>
<dbReference type="Gene3D" id="3.90.180.10">
    <property type="entry name" value="Medium-chain alcohol dehydrogenases, catalytic domain"/>
    <property type="match status" value="1"/>
</dbReference>
<feature type="domain" description="Enoyl reductase (ER)" evidence="4">
    <location>
        <begin position="7"/>
        <end position="341"/>
    </location>
</feature>
<dbReference type="InterPro" id="IPR011032">
    <property type="entry name" value="GroES-like_sf"/>
</dbReference>
<dbReference type="Proteomes" id="UP001271007">
    <property type="component" value="Unassembled WGS sequence"/>
</dbReference>
<gene>
    <name evidence="5" type="ORF">LTR09_011219</name>
</gene>
<evidence type="ECO:0000313" key="6">
    <source>
        <dbReference type="Proteomes" id="UP001271007"/>
    </source>
</evidence>
<keyword evidence="3" id="KW-0560">Oxidoreductase</keyword>